<evidence type="ECO:0000256" key="11">
    <source>
        <dbReference type="ARBA" id="ARBA00023133"/>
    </source>
</evidence>
<comment type="similarity">
    <text evidence="5 12">Belongs to the protoporphyrinogen/coproporphyrinogen oxidase family. Coproporphyrinogen III oxidase subfamily.</text>
</comment>
<gene>
    <name evidence="14" type="ORF">ASJ30_06970</name>
</gene>
<accession>A0A1L3MGA0</accession>
<dbReference type="Gene3D" id="1.10.3110.10">
    <property type="entry name" value="protoporphyrinogen ix oxidase, domain 3"/>
    <property type="match status" value="1"/>
</dbReference>
<dbReference type="InterPro" id="IPR036188">
    <property type="entry name" value="FAD/NAD-bd_sf"/>
</dbReference>
<dbReference type="SUPFAM" id="SSF51905">
    <property type="entry name" value="FAD/NAD(P)-binding domain"/>
    <property type="match status" value="1"/>
</dbReference>
<dbReference type="RefSeq" id="WP_072624473.1">
    <property type="nucleotide sequence ID" value="NZ_CP013290.1"/>
</dbReference>
<dbReference type="UniPathway" id="UPA00252"/>
<evidence type="ECO:0000256" key="10">
    <source>
        <dbReference type="ARBA" id="ARBA00023002"/>
    </source>
</evidence>
<evidence type="ECO:0000256" key="8">
    <source>
        <dbReference type="ARBA" id="ARBA00022630"/>
    </source>
</evidence>
<dbReference type="Gene3D" id="3.50.50.60">
    <property type="entry name" value="FAD/NAD(P)-binding domain"/>
    <property type="match status" value="1"/>
</dbReference>
<evidence type="ECO:0000256" key="12">
    <source>
        <dbReference type="RuleBase" id="RU364052"/>
    </source>
</evidence>
<evidence type="ECO:0000313" key="15">
    <source>
        <dbReference type="Proteomes" id="UP000182938"/>
    </source>
</evidence>
<dbReference type="InterPro" id="IPR004572">
    <property type="entry name" value="Protoporphyrinogen_oxidase"/>
</dbReference>
<dbReference type="InterPro" id="IPR002937">
    <property type="entry name" value="Amino_oxidase"/>
</dbReference>
<evidence type="ECO:0000313" key="14">
    <source>
        <dbReference type="EMBL" id="APH01322.1"/>
    </source>
</evidence>
<evidence type="ECO:0000256" key="9">
    <source>
        <dbReference type="ARBA" id="ARBA00022827"/>
    </source>
</evidence>
<evidence type="ECO:0000256" key="6">
    <source>
        <dbReference type="ARBA" id="ARBA00012402"/>
    </source>
</evidence>
<evidence type="ECO:0000259" key="13">
    <source>
        <dbReference type="Pfam" id="PF01593"/>
    </source>
</evidence>
<protein>
    <recommendedName>
        <fullName evidence="7 12">Coproporphyrinogen III oxidase</fullName>
        <ecNumber evidence="6 12">1.3.3.15</ecNumber>
    </recommendedName>
</protein>
<comment type="cofactor">
    <cofactor evidence="2 12">
        <name>FAD</name>
        <dbReference type="ChEBI" id="CHEBI:57692"/>
    </cofactor>
</comment>
<keyword evidence="12" id="KW-0963">Cytoplasm</keyword>
<organism evidence="14 15">
    <name type="scientific">Janibacter indicus</name>
    <dbReference type="NCBI Taxonomy" id="857417"/>
    <lineage>
        <taxon>Bacteria</taxon>
        <taxon>Bacillati</taxon>
        <taxon>Actinomycetota</taxon>
        <taxon>Actinomycetes</taxon>
        <taxon>Micrococcales</taxon>
        <taxon>Intrasporangiaceae</taxon>
        <taxon>Janibacter</taxon>
    </lineage>
</organism>
<evidence type="ECO:0000256" key="1">
    <source>
        <dbReference type="ARBA" id="ARBA00001755"/>
    </source>
</evidence>
<comment type="subcellular location">
    <subcellularLocation>
        <location evidence="12">Cytoplasm</location>
    </subcellularLocation>
</comment>
<comment type="catalytic activity">
    <reaction evidence="1">
        <text>coproporphyrinogen III + 3 O2 = coproporphyrin III + 3 H2O2</text>
        <dbReference type="Rhea" id="RHEA:43436"/>
        <dbReference type="ChEBI" id="CHEBI:15379"/>
        <dbReference type="ChEBI" id="CHEBI:16240"/>
        <dbReference type="ChEBI" id="CHEBI:57309"/>
        <dbReference type="ChEBI" id="CHEBI:131725"/>
        <dbReference type="EC" id="1.3.3.15"/>
    </reaction>
    <physiologicalReaction direction="left-to-right" evidence="1">
        <dbReference type="Rhea" id="RHEA:43437"/>
    </physiologicalReaction>
</comment>
<dbReference type="AlphaFoldDB" id="A0A1L3MGA0"/>
<dbReference type="GO" id="GO:0004729">
    <property type="term" value="F:oxygen-dependent protoporphyrinogen oxidase activity"/>
    <property type="evidence" value="ECO:0007669"/>
    <property type="project" value="UniProtKB-UniRule"/>
</dbReference>
<proteinExistence type="inferred from homology"/>
<dbReference type="PANTHER" id="PTHR42923">
    <property type="entry name" value="PROTOPORPHYRINOGEN OXIDASE"/>
    <property type="match status" value="1"/>
</dbReference>
<dbReference type="GO" id="GO:0006783">
    <property type="term" value="P:heme biosynthetic process"/>
    <property type="evidence" value="ECO:0007669"/>
    <property type="project" value="UniProtKB-UniRule"/>
</dbReference>
<evidence type="ECO:0000256" key="2">
    <source>
        <dbReference type="ARBA" id="ARBA00001974"/>
    </source>
</evidence>
<dbReference type="KEGG" id="jte:ASJ30_06970"/>
<dbReference type="Pfam" id="PF01593">
    <property type="entry name" value="Amino_oxidase"/>
    <property type="match status" value="1"/>
</dbReference>
<evidence type="ECO:0000256" key="5">
    <source>
        <dbReference type="ARBA" id="ARBA00008310"/>
    </source>
</evidence>
<comment type="pathway">
    <text evidence="4 12">Porphyrin-containing compound metabolism; protoheme biosynthesis.</text>
</comment>
<evidence type="ECO:0000256" key="7">
    <source>
        <dbReference type="ARBA" id="ARBA00019046"/>
    </source>
</evidence>
<sequence>MPPSVVVVGGGLAGLATAHHLLSSHPDLEVTVLDGGDRPGGKVRREEVGGVRVDVGAESVVASSVAARELVTGLGLADRIVHPEPVPASIWSRGRRHPVPARTFMGVPGHDCDPSGLLDEGEVARASQPTPFVVDRDDVTVAEAVATVHGRAVVDRVVEPLLGGVYAGRVDRLSLRATMPLLWAALADGRSMTEAVDGLLPPPGTPPRPRVMGLRGGIGGLADALADAVVAAGGRIRTGSLVRRLQRTPTGWQVIAGATTAPVVHDADHVVLATPATPTARLLAGHAPAASSALAGIEYASMAVMTMALPAATTPQLPGSGFLVPAVEGKAIKASTFSASKWAWVREAGGEVVLLRASAGRAGEVASLQRDDDELVAAALAEIGEAVGSPLPTPVDHHVQRWGGGLPQYDLGHTERVAAVRAAVADLPGIEVTGAAYDGVGIGAVLTGAAATATTILDALPPSSTPRQEHR</sequence>
<dbReference type="InterPro" id="IPR050464">
    <property type="entry name" value="Zeta_carotene_desat/Oxidored"/>
</dbReference>
<keyword evidence="8 12" id="KW-0285">Flavoprotein</keyword>
<dbReference type="Proteomes" id="UP000182938">
    <property type="component" value="Chromosome"/>
</dbReference>
<dbReference type="EMBL" id="CP013290">
    <property type="protein sequence ID" value="APH01322.1"/>
    <property type="molecule type" value="Genomic_DNA"/>
</dbReference>
<dbReference type="Gene3D" id="3.90.660.20">
    <property type="entry name" value="Protoporphyrinogen oxidase, mitochondrial, domain 2"/>
    <property type="match status" value="1"/>
</dbReference>
<keyword evidence="10 12" id="KW-0560">Oxidoreductase</keyword>
<evidence type="ECO:0000256" key="3">
    <source>
        <dbReference type="ARBA" id="ARBA00002185"/>
    </source>
</evidence>
<feature type="domain" description="Amine oxidase" evidence="13">
    <location>
        <begin position="12"/>
        <end position="451"/>
    </location>
</feature>
<dbReference type="NCBIfam" id="TIGR00562">
    <property type="entry name" value="proto_IX_ox"/>
    <property type="match status" value="1"/>
</dbReference>
<keyword evidence="11 12" id="KW-0350">Heme biosynthesis</keyword>
<dbReference type="GO" id="GO:0005737">
    <property type="term" value="C:cytoplasm"/>
    <property type="evidence" value="ECO:0007669"/>
    <property type="project" value="UniProtKB-SubCell"/>
</dbReference>
<dbReference type="EC" id="1.3.3.15" evidence="6 12"/>
<dbReference type="PANTHER" id="PTHR42923:SF3">
    <property type="entry name" value="PROTOPORPHYRINOGEN OXIDASE"/>
    <property type="match status" value="1"/>
</dbReference>
<dbReference type="SUPFAM" id="SSF54373">
    <property type="entry name" value="FAD-linked reductases, C-terminal domain"/>
    <property type="match status" value="1"/>
</dbReference>
<name>A0A1L3MGA0_9MICO</name>
<keyword evidence="9 12" id="KW-0274">FAD</keyword>
<keyword evidence="15" id="KW-1185">Reference proteome</keyword>
<evidence type="ECO:0000256" key="4">
    <source>
        <dbReference type="ARBA" id="ARBA00004744"/>
    </source>
</evidence>
<reference evidence="14 15" key="1">
    <citation type="submission" date="2015-11" db="EMBL/GenBank/DDBJ databases">
        <authorList>
            <person name="Zhang Y."/>
            <person name="Guo Z."/>
        </authorList>
    </citation>
    <scope>NUCLEOTIDE SEQUENCE [LARGE SCALE GENOMIC DNA]</scope>
    <source>
        <strain evidence="14 15">YFY001</strain>
    </source>
</reference>
<comment type="function">
    <text evidence="3 12">Involved in coproporphyrin-dependent heme b biosynthesis. Catalyzes the oxidation of coproporphyrinogen III to coproporphyrin III.</text>
</comment>